<accession>A0ABT9QLB5</accession>
<evidence type="ECO:0008006" key="3">
    <source>
        <dbReference type="Google" id="ProtNLM"/>
    </source>
</evidence>
<sequence>MPRNPNNSKPCSYPNCGRPKHSRQLCVGHSSMIRRREDLRPLGRPKVTKVDANGMVHCPECQQRLSADSFRQNLASKPGGFATYCTPCVAKRNEARRLSRKAAQ</sequence>
<dbReference type="EMBL" id="JAUSQU010000001">
    <property type="protein sequence ID" value="MDP9847553.1"/>
    <property type="molecule type" value="Genomic_DNA"/>
</dbReference>
<proteinExistence type="predicted"/>
<comment type="caution">
    <text evidence="1">The sequence shown here is derived from an EMBL/GenBank/DDBJ whole genome shotgun (WGS) entry which is preliminary data.</text>
</comment>
<gene>
    <name evidence="1" type="ORF">J2853_006764</name>
</gene>
<dbReference type="Proteomes" id="UP001225356">
    <property type="component" value="Unassembled WGS sequence"/>
</dbReference>
<keyword evidence="2" id="KW-1185">Reference proteome</keyword>
<evidence type="ECO:0000313" key="2">
    <source>
        <dbReference type="Proteomes" id="UP001225356"/>
    </source>
</evidence>
<reference evidence="1 2" key="1">
    <citation type="submission" date="2023-07" db="EMBL/GenBank/DDBJ databases">
        <title>Sequencing the genomes of 1000 actinobacteria strains.</title>
        <authorList>
            <person name="Klenk H.-P."/>
        </authorList>
    </citation>
    <scope>NUCLEOTIDE SEQUENCE [LARGE SCALE GENOMIC DNA]</scope>
    <source>
        <strain evidence="1 2">DSM 46740</strain>
    </source>
</reference>
<organism evidence="1 2">
    <name type="scientific">Streptosporangium lutulentum</name>
    <dbReference type="NCBI Taxonomy" id="1461250"/>
    <lineage>
        <taxon>Bacteria</taxon>
        <taxon>Bacillati</taxon>
        <taxon>Actinomycetota</taxon>
        <taxon>Actinomycetes</taxon>
        <taxon>Streptosporangiales</taxon>
        <taxon>Streptosporangiaceae</taxon>
        <taxon>Streptosporangium</taxon>
    </lineage>
</organism>
<evidence type="ECO:0000313" key="1">
    <source>
        <dbReference type="EMBL" id="MDP9847553.1"/>
    </source>
</evidence>
<protein>
    <recommendedName>
        <fullName evidence="3">HNH endonuclease</fullName>
    </recommendedName>
</protein>
<name>A0ABT9QLB5_9ACTN</name>